<protein>
    <submittedName>
        <fullName evidence="1 2">Uncharacterized protein</fullName>
    </submittedName>
</protein>
<dbReference type="KEGG" id="gtt:GUITHDRAFT_141782"/>
<evidence type="ECO:0000313" key="3">
    <source>
        <dbReference type="Proteomes" id="UP000011087"/>
    </source>
</evidence>
<proteinExistence type="predicted"/>
<keyword evidence="3" id="KW-1185">Reference proteome</keyword>
<dbReference type="Proteomes" id="UP000011087">
    <property type="component" value="Unassembled WGS sequence"/>
</dbReference>
<reference evidence="3" key="2">
    <citation type="submission" date="2012-11" db="EMBL/GenBank/DDBJ databases">
        <authorList>
            <person name="Kuo A."/>
            <person name="Curtis B.A."/>
            <person name="Tanifuji G."/>
            <person name="Burki F."/>
            <person name="Gruber A."/>
            <person name="Irimia M."/>
            <person name="Maruyama S."/>
            <person name="Arias M.C."/>
            <person name="Ball S.G."/>
            <person name="Gile G.H."/>
            <person name="Hirakawa Y."/>
            <person name="Hopkins J.F."/>
            <person name="Rensing S.A."/>
            <person name="Schmutz J."/>
            <person name="Symeonidi A."/>
            <person name="Elias M."/>
            <person name="Eveleigh R.J."/>
            <person name="Herman E.K."/>
            <person name="Klute M.J."/>
            <person name="Nakayama T."/>
            <person name="Obornik M."/>
            <person name="Reyes-Prieto A."/>
            <person name="Armbrust E.V."/>
            <person name="Aves S.J."/>
            <person name="Beiko R.G."/>
            <person name="Coutinho P."/>
            <person name="Dacks J.B."/>
            <person name="Durnford D.G."/>
            <person name="Fast N.M."/>
            <person name="Green B.R."/>
            <person name="Grisdale C."/>
            <person name="Hempe F."/>
            <person name="Henrissat B."/>
            <person name="Hoppner M.P."/>
            <person name="Ishida K.-I."/>
            <person name="Kim E."/>
            <person name="Koreny L."/>
            <person name="Kroth P.G."/>
            <person name="Liu Y."/>
            <person name="Malik S.-B."/>
            <person name="Maier U.G."/>
            <person name="McRose D."/>
            <person name="Mock T."/>
            <person name="Neilson J.A."/>
            <person name="Onodera N.T."/>
            <person name="Poole A.M."/>
            <person name="Pritham E.J."/>
            <person name="Richards T.A."/>
            <person name="Rocap G."/>
            <person name="Roy S.W."/>
            <person name="Sarai C."/>
            <person name="Schaack S."/>
            <person name="Shirato S."/>
            <person name="Slamovits C.H."/>
            <person name="Spencer D.F."/>
            <person name="Suzuki S."/>
            <person name="Worden A.Z."/>
            <person name="Zauner S."/>
            <person name="Barry K."/>
            <person name="Bell C."/>
            <person name="Bharti A.K."/>
            <person name="Crow J.A."/>
            <person name="Grimwood J."/>
            <person name="Kramer R."/>
            <person name="Lindquist E."/>
            <person name="Lucas S."/>
            <person name="Salamov A."/>
            <person name="McFadden G.I."/>
            <person name="Lane C.E."/>
            <person name="Keeling P.J."/>
            <person name="Gray M.W."/>
            <person name="Grigoriev I.V."/>
            <person name="Archibald J.M."/>
        </authorList>
    </citation>
    <scope>NUCLEOTIDE SEQUENCE</scope>
    <source>
        <strain evidence="3">CCMP2712</strain>
    </source>
</reference>
<dbReference type="PaxDb" id="55529-EKX41796"/>
<dbReference type="HOGENOM" id="CLU_1055416_0_0_1"/>
<evidence type="ECO:0000313" key="2">
    <source>
        <dbReference type="EnsemblProtists" id="EKX41796"/>
    </source>
</evidence>
<sequence length="264" mass="29679">MKLGGVRRFHGWKETRYYLKEEDRKKRGGMRIALVPWSMIVLADYTCTESQLGAARHTGRSNKLQGNIRMTPQRIGSAPSVLRQTKEFAKFDHNVQILDLRIENSNSTNMWVKAPQEVLSADRIVGTMTVIRAFSFGTAAMTDYVESRFHGHKWIPRLRAAQNSARDVTEMLKDRPSTREARNIESANRIRDSNESLGNAITRIMDAPNQCSQNKHKQETMPISGTGSPKAVRVGPALIKAASHSTQNRDSSLFVLGYASFSKT</sequence>
<organism evidence="1">
    <name type="scientific">Guillardia theta (strain CCMP2712)</name>
    <name type="common">Cryptophyte</name>
    <dbReference type="NCBI Taxonomy" id="905079"/>
    <lineage>
        <taxon>Eukaryota</taxon>
        <taxon>Cryptophyceae</taxon>
        <taxon>Pyrenomonadales</taxon>
        <taxon>Geminigeraceae</taxon>
        <taxon>Guillardia</taxon>
    </lineage>
</organism>
<accession>L1J000</accession>
<dbReference type="RefSeq" id="XP_005828776.1">
    <property type="nucleotide sequence ID" value="XM_005828719.1"/>
</dbReference>
<dbReference type="GeneID" id="17298489"/>
<dbReference type="EMBL" id="JH993021">
    <property type="protein sequence ID" value="EKX41796.1"/>
    <property type="molecule type" value="Genomic_DNA"/>
</dbReference>
<evidence type="ECO:0000313" key="1">
    <source>
        <dbReference type="EMBL" id="EKX41796.1"/>
    </source>
</evidence>
<dbReference type="EnsemblProtists" id="EKX41796">
    <property type="protein sequence ID" value="EKX41796"/>
    <property type="gene ID" value="GUITHDRAFT_141782"/>
</dbReference>
<reference evidence="2" key="3">
    <citation type="submission" date="2016-03" db="UniProtKB">
        <authorList>
            <consortium name="EnsemblProtists"/>
        </authorList>
    </citation>
    <scope>IDENTIFICATION</scope>
</reference>
<dbReference type="AlphaFoldDB" id="L1J000"/>
<name>L1J000_GUITC</name>
<reference evidence="1 3" key="1">
    <citation type="journal article" date="2012" name="Nature">
        <title>Algal genomes reveal evolutionary mosaicism and the fate of nucleomorphs.</title>
        <authorList>
            <consortium name="DOE Joint Genome Institute"/>
            <person name="Curtis B.A."/>
            <person name="Tanifuji G."/>
            <person name="Burki F."/>
            <person name="Gruber A."/>
            <person name="Irimia M."/>
            <person name="Maruyama S."/>
            <person name="Arias M.C."/>
            <person name="Ball S.G."/>
            <person name="Gile G.H."/>
            <person name="Hirakawa Y."/>
            <person name="Hopkins J.F."/>
            <person name="Kuo A."/>
            <person name="Rensing S.A."/>
            <person name="Schmutz J."/>
            <person name="Symeonidi A."/>
            <person name="Elias M."/>
            <person name="Eveleigh R.J."/>
            <person name="Herman E.K."/>
            <person name="Klute M.J."/>
            <person name="Nakayama T."/>
            <person name="Obornik M."/>
            <person name="Reyes-Prieto A."/>
            <person name="Armbrust E.V."/>
            <person name="Aves S.J."/>
            <person name="Beiko R.G."/>
            <person name="Coutinho P."/>
            <person name="Dacks J.B."/>
            <person name="Durnford D.G."/>
            <person name="Fast N.M."/>
            <person name="Green B.R."/>
            <person name="Grisdale C.J."/>
            <person name="Hempel F."/>
            <person name="Henrissat B."/>
            <person name="Hoppner M.P."/>
            <person name="Ishida K."/>
            <person name="Kim E."/>
            <person name="Koreny L."/>
            <person name="Kroth P.G."/>
            <person name="Liu Y."/>
            <person name="Malik S.B."/>
            <person name="Maier U.G."/>
            <person name="McRose D."/>
            <person name="Mock T."/>
            <person name="Neilson J.A."/>
            <person name="Onodera N.T."/>
            <person name="Poole A.M."/>
            <person name="Pritham E.J."/>
            <person name="Richards T.A."/>
            <person name="Rocap G."/>
            <person name="Roy S.W."/>
            <person name="Sarai C."/>
            <person name="Schaack S."/>
            <person name="Shirato S."/>
            <person name="Slamovits C.H."/>
            <person name="Spencer D.F."/>
            <person name="Suzuki S."/>
            <person name="Worden A.Z."/>
            <person name="Zauner S."/>
            <person name="Barry K."/>
            <person name="Bell C."/>
            <person name="Bharti A.K."/>
            <person name="Crow J.A."/>
            <person name="Grimwood J."/>
            <person name="Kramer R."/>
            <person name="Lindquist E."/>
            <person name="Lucas S."/>
            <person name="Salamov A."/>
            <person name="McFadden G.I."/>
            <person name="Lane C.E."/>
            <person name="Keeling P.J."/>
            <person name="Gray M.W."/>
            <person name="Grigoriev I.V."/>
            <person name="Archibald J.M."/>
        </authorList>
    </citation>
    <scope>NUCLEOTIDE SEQUENCE</scope>
    <source>
        <strain evidence="1 3">CCMP2712</strain>
    </source>
</reference>
<gene>
    <name evidence="1" type="ORF">GUITHDRAFT_141782</name>
</gene>